<evidence type="ECO:0000313" key="1">
    <source>
        <dbReference type="EMBL" id="VAX07016.1"/>
    </source>
</evidence>
<sequence length="31" mass="3439">MSITDVATLFRTSELKEMSSKGIENNVPPEN</sequence>
<feature type="non-terminal residue" evidence="1">
    <location>
        <position position="31"/>
    </location>
</feature>
<dbReference type="AlphaFoldDB" id="A0A3B1AM66"/>
<reference evidence="1" key="1">
    <citation type="submission" date="2018-06" db="EMBL/GenBank/DDBJ databases">
        <authorList>
            <person name="Zhirakovskaya E."/>
        </authorList>
    </citation>
    <scope>NUCLEOTIDE SEQUENCE</scope>
</reference>
<proteinExistence type="predicted"/>
<dbReference type="EMBL" id="UOFW01000190">
    <property type="protein sequence ID" value="VAX07016.1"/>
    <property type="molecule type" value="Genomic_DNA"/>
</dbReference>
<protein>
    <submittedName>
        <fullName evidence="1">Uncharacterized protein</fullName>
    </submittedName>
</protein>
<accession>A0A3B1AM66</accession>
<name>A0A3B1AM66_9ZZZZ</name>
<organism evidence="1">
    <name type="scientific">hydrothermal vent metagenome</name>
    <dbReference type="NCBI Taxonomy" id="652676"/>
    <lineage>
        <taxon>unclassified sequences</taxon>
        <taxon>metagenomes</taxon>
        <taxon>ecological metagenomes</taxon>
    </lineage>
</organism>
<gene>
    <name evidence="1" type="ORF">MNBD_ALPHA03-651</name>
</gene>